<evidence type="ECO:0000256" key="1">
    <source>
        <dbReference type="SAM" id="MobiDB-lite"/>
    </source>
</evidence>
<keyword evidence="2" id="KW-0472">Membrane</keyword>
<keyword evidence="2" id="KW-1133">Transmembrane helix</keyword>
<sequence>MDPLSIALAVVAAIFAFTGPILPRLWNRLKRLYGRGCNSTSYLQGLGQQRVLRDVRSLLTSDMALRVAAHRHYIAHEPGSGGGDVEDGGWSSDFSDLEIK</sequence>
<accession>A0AAE0KLB1</accession>
<comment type="caution">
    <text evidence="3">The sequence shown here is derived from an EMBL/GenBank/DDBJ whole genome shotgun (WGS) entry which is preliminary data.</text>
</comment>
<dbReference type="Proteomes" id="UP001287356">
    <property type="component" value="Unassembled WGS sequence"/>
</dbReference>
<keyword evidence="4" id="KW-1185">Reference proteome</keyword>
<gene>
    <name evidence="3" type="ORF">B0T24DRAFT_610151</name>
</gene>
<proteinExistence type="predicted"/>
<evidence type="ECO:0000313" key="3">
    <source>
        <dbReference type="EMBL" id="KAK3378848.1"/>
    </source>
</evidence>
<feature type="region of interest" description="Disordered" evidence="1">
    <location>
        <begin position="76"/>
        <end position="100"/>
    </location>
</feature>
<name>A0AAE0KLB1_9PEZI</name>
<feature type="transmembrane region" description="Helical" evidence="2">
    <location>
        <begin position="6"/>
        <end position="26"/>
    </location>
</feature>
<keyword evidence="2" id="KW-0812">Transmembrane</keyword>
<reference evidence="3" key="1">
    <citation type="journal article" date="2023" name="Mol. Phylogenet. Evol.">
        <title>Genome-scale phylogeny and comparative genomics of the fungal order Sordariales.</title>
        <authorList>
            <person name="Hensen N."/>
            <person name="Bonometti L."/>
            <person name="Westerberg I."/>
            <person name="Brannstrom I.O."/>
            <person name="Guillou S."/>
            <person name="Cros-Aarteil S."/>
            <person name="Calhoun S."/>
            <person name="Haridas S."/>
            <person name="Kuo A."/>
            <person name="Mondo S."/>
            <person name="Pangilinan J."/>
            <person name="Riley R."/>
            <person name="LaButti K."/>
            <person name="Andreopoulos B."/>
            <person name="Lipzen A."/>
            <person name="Chen C."/>
            <person name="Yan M."/>
            <person name="Daum C."/>
            <person name="Ng V."/>
            <person name="Clum A."/>
            <person name="Steindorff A."/>
            <person name="Ohm R.A."/>
            <person name="Martin F."/>
            <person name="Silar P."/>
            <person name="Natvig D.O."/>
            <person name="Lalanne C."/>
            <person name="Gautier V."/>
            <person name="Ament-Velasquez S.L."/>
            <person name="Kruys A."/>
            <person name="Hutchinson M.I."/>
            <person name="Powell A.J."/>
            <person name="Barry K."/>
            <person name="Miller A.N."/>
            <person name="Grigoriev I.V."/>
            <person name="Debuchy R."/>
            <person name="Gladieux P."/>
            <person name="Hiltunen Thoren M."/>
            <person name="Johannesson H."/>
        </authorList>
    </citation>
    <scope>NUCLEOTIDE SEQUENCE</scope>
    <source>
        <strain evidence="3">CBS 958.72</strain>
    </source>
</reference>
<protein>
    <submittedName>
        <fullName evidence="3">Uncharacterized protein</fullName>
    </submittedName>
</protein>
<evidence type="ECO:0000256" key="2">
    <source>
        <dbReference type="SAM" id="Phobius"/>
    </source>
</evidence>
<dbReference type="AlphaFoldDB" id="A0AAE0KLB1"/>
<reference evidence="3" key="2">
    <citation type="submission" date="2023-06" db="EMBL/GenBank/DDBJ databases">
        <authorList>
            <consortium name="Lawrence Berkeley National Laboratory"/>
            <person name="Haridas S."/>
            <person name="Hensen N."/>
            <person name="Bonometti L."/>
            <person name="Westerberg I."/>
            <person name="Brannstrom I.O."/>
            <person name="Guillou S."/>
            <person name="Cros-Aarteil S."/>
            <person name="Calhoun S."/>
            <person name="Kuo A."/>
            <person name="Mondo S."/>
            <person name="Pangilinan J."/>
            <person name="Riley R."/>
            <person name="Labutti K."/>
            <person name="Andreopoulos B."/>
            <person name="Lipzen A."/>
            <person name="Chen C."/>
            <person name="Yanf M."/>
            <person name="Daum C."/>
            <person name="Ng V."/>
            <person name="Clum A."/>
            <person name="Steindorff A."/>
            <person name="Ohm R."/>
            <person name="Martin F."/>
            <person name="Silar P."/>
            <person name="Natvig D."/>
            <person name="Lalanne C."/>
            <person name="Gautier V."/>
            <person name="Ament-Velasquez S.L."/>
            <person name="Kruys A."/>
            <person name="Hutchinson M.I."/>
            <person name="Powell A.J."/>
            <person name="Barry K."/>
            <person name="Miller A.N."/>
            <person name="Grigoriev I.V."/>
            <person name="Debuchy R."/>
            <person name="Gladieux P."/>
            <person name="Thoren M.H."/>
            <person name="Johannesson H."/>
        </authorList>
    </citation>
    <scope>NUCLEOTIDE SEQUENCE</scope>
    <source>
        <strain evidence="3">CBS 958.72</strain>
    </source>
</reference>
<dbReference type="EMBL" id="JAULSN010000002">
    <property type="protein sequence ID" value="KAK3378848.1"/>
    <property type="molecule type" value="Genomic_DNA"/>
</dbReference>
<evidence type="ECO:0000313" key="4">
    <source>
        <dbReference type="Proteomes" id="UP001287356"/>
    </source>
</evidence>
<organism evidence="3 4">
    <name type="scientific">Lasiosphaeria ovina</name>
    <dbReference type="NCBI Taxonomy" id="92902"/>
    <lineage>
        <taxon>Eukaryota</taxon>
        <taxon>Fungi</taxon>
        <taxon>Dikarya</taxon>
        <taxon>Ascomycota</taxon>
        <taxon>Pezizomycotina</taxon>
        <taxon>Sordariomycetes</taxon>
        <taxon>Sordariomycetidae</taxon>
        <taxon>Sordariales</taxon>
        <taxon>Lasiosphaeriaceae</taxon>
        <taxon>Lasiosphaeria</taxon>
    </lineage>
</organism>